<feature type="region of interest" description="Disordered" evidence="1">
    <location>
        <begin position="1"/>
        <end position="61"/>
    </location>
</feature>
<sequence>MSLRKMKVVVSRTGAAAVPGEGRRMRRRPAWSAGPGAPAQGEVAAHPGPPGSPEDGRQRNKKMDSLAAGELNASHQPWVPEFEAHWRKTHQDHLCSLYSWAFGLLDTRETWALRKGPEPVPGKDRLLLAAEISPVDTTSVSAYGRAPTYMHKGVKKCVCTPVSKNSTAWLLLGGILQVTLIRVICSSVLLTLCTIKPCSFYLCTFLIKESC</sequence>
<dbReference type="BioGRID-ORCS" id="103244514">
    <property type="hits" value="0 hits in 6 CRISPR screens"/>
</dbReference>
<dbReference type="Proteomes" id="UP000029965">
    <property type="component" value="Chromosome 23"/>
</dbReference>
<dbReference type="KEGG" id="csab:103244514"/>
<dbReference type="RefSeq" id="XP_008012560.1">
    <property type="nucleotide sequence ID" value="XM_008014369.1"/>
</dbReference>
<dbReference type="eggNOG" id="ENOG502TF6Z">
    <property type="taxonomic scope" value="Eukaryota"/>
</dbReference>
<organism evidence="2 3">
    <name type="scientific">Chlorocebus sabaeus</name>
    <name type="common">Green monkey</name>
    <name type="synonym">Simia sabaea</name>
    <dbReference type="NCBI Taxonomy" id="60711"/>
    <lineage>
        <taxon>Eukaryota</taxon>
        <taxon>Metazoa</taxon>
        <taxon>Chordata</taxon>
        <taxon>Craniata</taxon>
        <taxon>Vertebrata</taxon>
        <taxon>Euteleostomi</taxon>
        <taxon>Mammalia</taxon>
        <taxon>Eutheria</taxon>
        <taxon>Euarchontoglires</taxon>
        <taxon>Primates</taxon>
        <taxon>Haplorrhini</taxon>
        <taxon>Catarrhini</taxon>
        <taxon>Cercopithecidae</taxon>
        <taxon>Cercopithecinae</taxon>
        <taxon>Chlorocebus</taxon>
    </lineage>
</organism>
<evidence type="ECO:0000313" key="3">
    <source>
        <dbReference type="Proteomes" id="UP000029965"/>
    </source>
</evidence>
<dbReference type="jPOST" id="A0A0D9RMX7"/>
<dbReference type="EMBL" id="AQIB01044102">
    <property type="status" value="NOT_ANNOTATED_CDS"/>
    <property type="molecule type" value="Genomic_DNA"/>
</dbReference>
<keyword evidence="3" id="KW-1185">Reference proteome</keyword>
<evidence type="ECO:0000256" key="1">
    <source>
        <dbReference type="SAM" id="MobiDB-lite"/>
    </source>
</evidence>
<proteinExistence type="predicted"/>
<dbReference type="Bgee" id="ENSCSAG00000013815">
    <property type="expression patterns" value="Expressed in blood and 7 other cell types or tissues"/>
</dbReference>
<dbReference type="GeneTree" id="ENSGT00940000166958"/>
<reference evidence="2 3" key="1">
    <citation type="submission" date="2014-03" db="EMBL/GenBank/DDBJ databases">
        <authorList>
            <person name="Warren W."/>
            <person name="Wilson R.K."/>
        </authorList>
    </citation>
    <scope>NUCLEOTIDE SEQUENCE</scope>
</reference>
<dbReference type="Ensembl" id="ENSCSAT00000011907.1">
    <property type="protein sequence ID" value="ENSCSAP00000009966.1"/>
    <property type="gene ID" value="ENSCSAG00000013815.1"/>
</dbReference>
<reference evidence="2" key="2">
    <citation type="submission" date="2025-08" db="UniProtKB">
        <authorList>
            <consortium name="Ensembl"/>
        </authorList>
    </citation>
    <scope>IDENTIFICATION</scope>
</reference>
<protein>
    <submittedName>
        <fullName evidence="2">Uncharacterized protein</fullName>
    </submittedName>
</protein>
<accession>A0A0D9RMX7</accession>
<dbReference type="AlphaFoldDB" id="A0A0D9RMX7"/>
<reference evidence="2" key="3">
    <citation type="submission" date="2025-09" db="UniProtKB">
        <authorList>
            <consortium name="Ensembl"/>
        </authorList>
    </citation>
    <scope>IDENTIFICATION</scope>
</reference>
<evidence type="ECO:0000313" key="2">
    <source>
        <dbReference type="Ensembl" id="ENSCSAP00000009966.1"/>
    </source>
</evidence>
<name>A0A0D9RMX7_CHLSB</name>
<dbReference type="GeneID" id="103244514"/>